<evidence type="ECO:0000313" key="2">
    <source>
        <dbReference type="Proteomes" id="UP001207918"/>
    </source>
</evidence>
<dbReference type="Pfam" id="PF13668">
    <property type="entry name" value="Ferritin_2"/>
    <property type="match status" value="1"/>
</dbReference>
<name>A0ABT3PJI7_9BACT</name>
<proteinExistence type="predicted"/>
<gene>
    <name evidence="1" type="ORF">J6I44_03650</name>
</gene>
<protein>
    <submittedName>
        <fullName evidence="1">Ferritin-like domain-containing protein</fullName>
    </submittedName>
</protein>
<accession>A0ABT3PJI7</accession>
<organism evidence="1 2">
    <name type="scientific">Fodinibius salsisoli</name>
    <dbReference type="NCBI Taxonomy" id="2820877"/>
    <lineage>
        <taxon>Bacteria</taxon>
        <taxon>Pseudomonadati</taxon>
        <taxon>Balneolota</taxon>
        <taxon>Balneolia</taxon>
        <taxon>Balneolales</taxon>
        <taxon>Balneolaceae</taxon>
        <taxon>Fodinibius</taxon>
    </lineage>
</organism>
<reference evidence="1 2" key="1">
    <citation type="submission" date="2021-03" db="EMBL/GenBank/DDBJ databases">
        <title>Aliifodinibius sp. nov., a new bacterium isolated from saline soil.</title>
        <authorList>
            <person name="Galisteo C."/>
            <person name="De La Haba R."/>
            <person name="Sanchez-Porro C."/>
            <person name="Ventosa A."/>
        </authorList>
    </citation>
    <scope>NUCLEOTIDE SEQUENCE [LARGE SCALE GENOMIC DNA]</scope>
    <source>
        <strain evidence="1 2">1BSP15-2V2</strain>
    </source>
</reference>
<dbReference type="InterPro" id="IPR009078">
    <property type="entry name" value="Ferritin-like_SF"/>
</dbReference>
<comment type="caution">
    <text evidence="1">The sequence shown here is derived from an EMBL/GenBank/DDBJ whole genome shotgun (WGS) entry which is preliminary data.</text>
</comment>
<dbReference type="Proteomes" id="UP001207918">
    <property type="component" value="Unassembled WGS sequence"/>
</dbReference>
<sequence>MANSINKKPEDGEQKTGNTISRKNFFKYAGASMVGAAAIGLYGCGDDEDPMGPPMEEAVYLGTGDVGILNYAYALEQLEAAFYIMATDQNSWMQEGDGEIFEAIRDHEIAHRDWFSAVIGSVNEEARIPGLTPNFSTVDFSDRNSVLGAAQLLEDTGVTAYNGAGHLIENPDYLVQAGKIVSVEARHASSIRGLIQPGSFYGSITAASGLDAAASPADILAAAGGFIDDEIDASGLPQPANVYS</sequence>
<dbReference type="RefSeq" id="WP_265764625.1">
    <property type="nucleotide sequence ID" value="NZ_JAGGJA010000002.1"/>
</dbReference>
<dbReference type="SUPFAM" id="SSF47240">
    <property type="entry name" value="Ferritin-like"/>
    <property type="match status" value="1"/>
</dbReference>
<evidence type="ECO:0000313" key="1">
    <source>
        <dbReference type="EMBL" id="MCW9705928.1"/>
    </source>
</evidence>
<dbReference type="CDD" id="cd00657">
    <property type="entry name" value="Ferritin_like"/>
    <property type="match status" value="1"/>
</dbReference>
<dbReference type="EMBL" id="JAGGJA010000002">
    <property type="protein sequence ID" value="MCW9705928.1"/>
    <property type="molecule type" value="Genomic_DNA"/>
</dbReference>
<keyword evidence="2" id="KW-1185">Reference proteome</keyword>